<dbReference type="PANTHER" id="PTHR12424">
    <property type="entry name" value="TWEETY-RELATED"/>
    <property type="match status" value="1"/>
</dbReference>
<evidence type="ECO:0000256" key="15">
    <source>
        <dbReference type="ARBA" id="ARBA00044642"/>
    </source>
</evidence>
<dbReference type="GO" id="GO:0032433">
    <property type="term" value="C:filopodium tip"/>
    <property type="evidence" value="ECO:0007669"/>
    <property type="project" value="Ensembl"/>
</dbReference>
<evidence type="ECO:0000256" key="17">
    <source>
        <dbReference type="ARBA" id="ARBA00047042"/>
    </source>
</evidence>
<dbReference type="GO" id="GO:0005509">
    <property type="term" value="F:calcium ion binding"/>
    <property type="evidence" value="ECO:0007669"/>
    <property type="project" value="Ensembl"/>
</dbReference>
<dbReference type="GO" id="GO:0031527">
    <property type="term" value="C:filopodium membrane"/>
    <property type="evidence" value="ECO:0007669"/>
    <property type="project" value="Ensembl"/>
</dbReference>
<feature type="transmembrane region" description="Helical" evidence="18">
    <location>
        <begin position="545"/>
        <end position="566"/>
    </location>
</feature>
<dbReference type="Bgee" id="ENSMFAG00000031208">
    <property type="expression patterns" value="Expressed in frontal cortex and 4 other cell types or tissues"/>
</dbReference>
<keyword evidence="13 18" id="KW-0407">Ion channel</keyword>
<dbReference type="GO" id="GO:0005229">
    <property type="term" value="F:intracellularly calcium-gated chloride channel activity"/>
    <property type="evidence" value="ECO:0007669"/>
    <property type="project" value="TreeGrafter"/>
</dbReference>
<dbReference type="GO" id="GO:0000902">
    <property type="term" value="P:cell morphogenesis"/>
    <property type="evidence" value="ECO:0007669"/>
    <property type="project" value="Ensembl"/>
</dbReference>
<keyword evidence="12 18" id="KW-0868">Chloride</keyword>
<dbReference type="GO" id="GO:0030868">
    <property type="term" value="C:smooth endoplasmic reticulum membrane"/>
    <property type="evidence" value="ECO:0007669"/>
    <property type="project" value="Ensembl"/>
</dbReference>
<keyword evidence="6 18" id="KW-1133">Transmembrane helix</keyword>
<dbReference type="GO" id="GO:0000278">
    <property type="term" value="P:mitotic cell cycle"/>
    <property type="evidence" value="ECO:0007669"/>
    <property type="project" value="Ensembl"/>
</dbReference>
<dbReference type="Ensembl" id="ENSMFAT00000066626.2">
    <property type="protein sequence ID" value="ENSMFAP00000016095.2"/>
    <property type="gene ID" value="ENSMFAG00000031208.2"/>
</dbReference>
<protein>
    <recommendedName>
        <fullName evidence="18">Protein tweety homolog</fullName>
    </recommendedName>
</protein>
<evidence type="ECO:0000313" key="20">
    <source>
        <dbReference type="Ensembl" id="ENSMFAP00000016095.2"/>
    </source>
</evidence>
<keyword evidence="21" id="KW-1185">Reference proteome</keyword>
<evidence type="ECO:0000256" key="9">
    <source>
        <dbReference type="ARBA" id="ARBA00023157"/>
    </source>
</evidence>
<keyword evidence="9" id="KW-1015">Disulfide bond</keyword>
<evidence type="ECO:0000256" key="4">
    <source>
        <dbReference type="ARBA" id="ARBA00022475"/>
    </source>
</evidence>
<dbReference type="GO" id="GO:0045202">
    <property type="term" value="C:synapse"/>
    <property type="evidence" value="ECO:0007669"/>
    <property type="project" value="Ensembl"/>
</dbReference>
<organism evidence="20 21">
    <name type="scientific">Macaca fascicularis</name>
    <name type="common">Crab-eating macaque</name>
    <name type="synonym">Cynomolgus monkey</name>
    <dbReference type="NCBI Taxonomy" id="9541"/>
    <lineage>
        <taxon>Eukaryota</taxon>
        <taxon>Metazoa</taxon>
        <taxon>Chordata</taxon>
        <taxon>Craniata</taxon>
        <taxon>Vertebrata</taxon>
        <taxon>Euteleostomi</taxon>
        <taxon>Mammalia</taxon>
        <taxon>Eutheria</taxon>
        <taxon>Euarchontoglires</taxon>
        <taxon>Primates</taxon>
        <taxon>Haplorrhini</taxon>
        <taxon>Catarrhini</taxon>
        <taxon>Cercopithecidae</taxon>
        <taxon>Cercopithecinae</taxon>
        <taxon>Macaca</taxon>
    </lineage>
</organism>
<evidence type="ECO:0000313" key="21">
    <source>
        <dbReference type="Proteomes" id="UP000233100"/>
    </source>
</evidence>
<accession>A0A2K5UUF4</accession>
<keyword evidence="8 18" id="KW-0472">Membrane</keyword>
<keyword evidence="7 18" id="KW-0406">Ion transport</keyword>
<dbReference type="GO" id="GO:0072089">
    <property type="term" value="P:stem cell proliferation"/>
    <property type="evidence" value="ECO:0007669"/>
    <property type="project" value="Ensembl"/>
</dbReference>
<name>A0A2K5UUF4_MACFA</name>
<dbReference type="AlphaFoldDB" id="A0A2K5UUF4"/>
<comment type="function">
    <text evidence="16">Calcium-independent, swelling-dependent volume-regulated anion channel (VRAC-swell) which plays a pivotal role in the process of regulatory volume decrease (RVD) in the brain through the efflux of anions like chloride and organic osmolytes like glutamate.</text>
</comment>
<dbReference type="GO" id="GO:0010467">
    <property type="term" value="P:gene expression"/>
    <property type="evidence" value="ECO:0007669"/>
    <property type="project" value="Ensembl"/>
</dbReference>
<dbReference type="GeneTree" id="ENSGT00950000183060"/>
<evidence type="ECO:0000256" key="13">
    <source>
        <dbReference type="ARBA" id="ARBA00023303"/>
    </source>
</evidence>
<dbReference type="Proteomes" id="UP000233100">
    <property type="component" value="Chromosome 19"/>
</dbReference>
<reference evidence="20" key="2">
    <citation type="submission" date="2025-08" db="UniProtKB">
        <authorList>
            <consortium name="Ensembl"/>
        </authorList>
    </citation>
    <scope>IDENTIFICATION</scope>
</reference>
<evidence type="ECO:0000256" key="8">
    <source>
        <dbReference type="ARBA" id="ARBA00023136"/>
    </source>
</evidence>
<dbReference type="PANTHER" id="PTHR12424:SF5">
    <property type="entry name" value="PROTEIN TWEETY HOMOLOG 1"/>
    <property type="match status" value="1"/>
</dbReference>
<comment type="subunit">
    <text evidence="17">Homotetramer; disulfide-linked. Homodimer.</text>
</comment>
<keyword evidence="4" id="KW-1003">Cell membrane</keyword>
<keyword evidence="11" id="KW-0325">Glycoprotein</keyword>
<dbReference type="GO" id="GO:0072320">
    <property type="term" value="F:volume-sensitive chloride channel activity"/>
    <property type="evidence" value="ECO:0007669"/>
    <property type="project" value="Ensembl"/>
</dbReference>
<dbReference type="GO" id="GO:0022008">
    <property type="term" value="P:neurogenesis"/>
    <property type="evidence" value="ECO:0007669"/>
    <property type="project" value="Ensembl"/>
</dbReference>
<proteinExistence type="inferred from homology"/>
<keyword evidence="10 18" id="KW-0869">Chloride channel</keyword>
<evidence type="ECO:0000256" key="7">
    <source>
        <dbReference type="ARBA" id="ARBA00023065"/>
    </source>
</evidence>
<dbReference type="GO" id="GO:0048863">
    <property type="term" value="P:stem cell differentiation"/>
    <property type="evidence" value="ECO:0007669"/>
    <property type="project" value="Ensembl"/>
</dbReference>
<feature type="compositionally biased region" description="Basic residues" evidence="19">
    <location>
        <begin position="98"/>
        <end position="115"/>
    </location>
</feature>
<comment type="catalytic activity">
    <reaction evidence="15">
        <text>L-glutamate(out) = L-glutamate(in)</text>
        <dbReference type="Rhea" id="RHEA:66336"/>
        <dbReference type="ChEBI" id="CHEBI:29985"/>
    </reaction>
    <physiologicalReaction direction="right-to-left" evidence="15">
        <dbReference type="Rhea" id="RHEA:66338"/>
    </physiologicalReaction>
</comment>
<reference evidence="20 21" key="1">
    <citation type="submission" date="2013-03" db="EMBL/GenBank/DDBJ databases">
        <authorList>
            <person name="Warren W."/>
            <person name="Wilson R.K."/>
        </authorList>
    </citation>
    <scope>NUCLEOTIDE SEQUENCE</scope>
</reference>
<dbReference type="GO" id="GO:0015813">
    <property type="term" value="P:L-glutamate transmembrane transport"/>
    <property type="evidence" value="ECO:0007669"/>
    <property type="project" value="Ensembl"/>
</dbReference>
<sequence>MSGLLWIRRAVFNRGANQLSGCHRRQQRGTCAGSRWEPRPRWGGWGAERRSLLTPAVPAATTRGSTVPARPAPPSPISAPHPLPPPRSRSPEPSQTPRRPRPARLRRLPQPRRPPRCPLPRGPWGHPRATGPRLGCISSTSCPRRLPAPPGAQRFRAPRAGIPAGLVAGGGLGGPGLGPEPHFHRCLPHPLLLLPAPRASRVQDPLARRRLRHLELHCRPSRRLPASARSRKDSSIRWMEKVRFWRGSESRAAICIGIGIGFYGNSETSDGVSQLSSALLHANHTLSAIDHLVLETVERLGEAVRTELTTLEEVLEPRTELVAAARGARRQAEAVAQQLQGLAFWQGVPLSPLQVAEDVSFVEEYRWLAYVLLLLLELLVCLFTLLGLAKQSKWLVIVMTVMSLLVLVLSWGSMGLEAATAVGLSDFCSNPDPYVLNLTQEETGLSSDILSYYFLCNQAVSNPFQQRLTLSQRALANIHSQLLGLEREAVPQFPSAQKPLLSLEETLNVTEGNFHQLVALLHCRGLHKDYGAALRGLCEDALEGLLFLLLFSLLSAGALATALCSLPRAWALFPPRNPSALCSGSRLSEPLLPAGLDPGSPLRSFPGCRRRPH</sequence>
<comment type="similarity">
    <text evidence="2 18">Belongs to the tweety family.</text>
</comment>
<dbReference type="GO" id="GO:0098609">
    <property type="term" value="P:cell-cell adhesion"/>
    <property type="evidence" value="ECO:0007669"/>
    <property type="project" value="Ensembl"/>
</dbReference>
<dbReference type="GO" id="GO:0034707">
    <property type="term" value="C:chloride channel complex"/>
    <property type="evidence" value="ECO:0007669"/>
    <property type="project" value="UniProtKB-UniRule"/>
</dbReference>
<evidence type="ECO:0000256" key="12">
    <source>
        <dbReference type="ARBA" id="ARBA00023214"/>
    </source>
</evidence>
<evidence type="ECO:0000256" key="19">
    <source>
        <dbReference type="SAM" id="MobiDB-lite"/>
    </source>
</evidence>
<feature type="transmembrane region" description="Helical" evidence="18">
    <location>
        <begin position="367"/>
        <end position="388"/>
    </location>
</feature>
<comment type="caution">
    <text evidence="18">Lacks conserved residue(s) required for the propagation of feature annotation.</text>
</comment>
<evidence type="ECO:0000256" key="10">
    <source>
        <dbReference type="ARBA" id="ARBA00023173"/>
    </source>
</evidence>
<comment type="catalytic activity">
    <reaction evidence="14">
        <text>chloride(in) = chloride(out)</text>
        <dbReference type="Rhea" id="RHEA:29823"/>
        <dbReference type="ChEBI" id="CHEBI:17996"/>
    </reaction>
</comment>
<evidence type="ECO:0000256" key="2">
    <source>
        <dbReference type="ARBA" id="ARBA00009849"/>
    </source>
</evidence>
<dbReference type="GO" id="GO:0031589">
    <property type="term" value="P:cell-substrate adhesion"/>
    <property type="evidence" value="ECO:0007669"/>
    <property type="project" value="Ensembl"/>
</dbReference>
<feature type="transmembrane region" description="Helical" evidence="18">
    <location>
        <begin position="395"/>
        <end position="414"/>
    </location>
</feature>
<evidence type="ECO:0000256" key="18">
    <source>
        <dbReference type="RuleBase" id="RU361114"/>
    </source>
</evidence>
<comment type="subcellular location">
    <subcellularLocation>
        <location evidence="1">Cell membrane</location>
        <topology evidence="1">Multi-pass membrane protein</topology>
    </subcellularLocation>
</comment>
<evidence type="ECO:0000256" key="11">
    <source>
        <dbReference type="ARBA" id="ARBA00023180"/>
    </source>
</evidence>
<evidence type="ECO:0000256" key="1">
    <source>
        <dbReference type="ARBA" id="ARBA00004651"/>
    </source>
</evidence>
<comment type="function">
    <text evidence="18">Probable chloride channel.</text>
</comment>
<dbReference type="InterPro" id="IPR006990">
    <property type="entry name" value="Tweety"/>
</dbReference>
<dbReference type="VEuPathDB" id="HostDB:ENSMFAG00000031208"/>
<evidence type="ECO:0000256" key="16">
    <source>
        <dbReference type="ARBA" id="ARBA00044730"/>
    </source>
</evidence>
<evidence type="ECO:0000256" key="3">
    <source>
        <dbReference type="ARBA" id="ARBA00022448"/>
    </source>
</evidence>
<dbReference type="GO" id="GO:0007219">
    <property type="term" value="P:Notch signaling pathway"/>
    <property type="evidence" value="ECO:0007669"/>
    <property type="project" value="Ensembl"/>
</dbReference>
<reference evidence="20" key="3">
    <citation type="submission" date="2025-09" db="UniProtKB">
        <authorList>
            <consortium name="Ensembl"/>
        </authorList>
    </citation>
    <scope>IDENTIFICATION</scope>
</reference>
<gene>
    <name evidence="20" type="primary">TTYH1</name>
</gene>
<evidence type="ECO:0000256" key="14">
    <source>
        <dbReference type="ARBA" id="ARBA00024167"/>
    </source>
</evidence>
<keyword evidence="3 18" id="KW-0813">Transport</keyword>
<keyword evidence="5 18" id="KW-0812">Transmembrane</keyword>
<feature type="region of interest" description="Disordered" evidence="19">
    <location>
        <begin position="25"/>
        <end position="130"/>
    </location>
</feature>
<dbReference type="GO" id="GO:0046847">
    <property type="term" value="P:filopodium assembly"/>
    <property type="evidence" value="ECO:0007669"/>
    <property type="project" value="Ensembl"/>
</dbReference>
<evidence type="ECO:0000256" key="6">
    <source>
        <dbReference type="ARBA" id="ARBA00022989"/>
    </source>
</evidence>
<evidence type="ECO:0000256" key="5">
    <source>
        <dbReference type="ARBA" id="ARBA00022692"/>
    </source>
</evidence>
<dbReference type="Pfam" id="PF04906">
    <property type="entry name" value="Tweety"/>
    <property type="match status" value="1"/>
</dbReference>
<feature type="compositionally biased region" description="Pro residues" evidence="19">
    <location>
        <begin position="70"/>
        <end position="88"/>
    </location>
</feature>